<feature type="compositionally biased region" description="Polar residues" evidence="1">
    <location>
        <begin position="437"/>
        <end position="448"/>
    </location>
</feature>
<dbReference type="GO" id="GO:0030620">
    <property type="term" value="F:U2 snRNA binding"/>
    <property type="evidence" value="ECO:0007669"/>
    <property type="project" value="TreeGrafter"/>
</dbReference>
<dbReference type="InterPro" id="IPR031722">
    <property type="entry name" value="Coilin_N"/>
</dbReference>
<dbReference type="FunCoup" id="A0A2R6REB7">
    <property type="interactions" value="2104"/>
</dbReference>
<evidence type="ECO:0000313" key="4">
    <source>
        <dbReference type="EMBL" id="PSS26909.1"/>
    </source>
</evidence>
<dbReference type="GO" id="GO:0030619">
    <property type="term" value="F:U1 snRNA binding"/>
    <property type="evidence" value="ECO:0007669"/>
    <property type="project" value="TreeGrafter"/>
</dbReference>
<feature type="domain" description="Coilin N-terminal" evidence="2">
    <location>
        <begin position="5"/>
        <end position="196"/>
    </location>
</feature>
<evidence type="ECO:0000259" key="3">
    <source>
        <dbReference type="Pfam" id="PF23086"/>
    </source>
</evidence>
<dbReference type="Proteomes" id="UP000241394">
    <property type="component" value="Chromosome LG7"/>
</dbReference>
<feature type="compositionally biased region" description="Basic and acidic residues" evidence="1">
    <location>
        <begin position="299"/>
        <end position="316"/>
    </location>
</feature>
<name>A0A2R6REB7_ACTCC</name>
<dbReference type="AlphaFoldDB" id="A0A2R6REB7"/>
<dbReference type="Gramene" id="PSS26909">
    <property type="protein sequence ID" value="PSS26909"/>
    <property type="gene ID" value="CEY00_Acc08206"/>
</dbReference>
<feature type="compositionally biased region" description="Basic and acidic residues" evidence="1">
    <location>
        <begin position="423"/>
        <end position="436"/>
    </location>
</feature>
<dbReference type="OMA" id="KENDWHA"/>
<organism evidence="4 5">
    <name type="scientific">Actinidia chinensis var. chinensis</name>
    <name type="common">Chinese soft-hair kiwi</name>
    <dbReference type="NCBI Taxonomy" id="1590841"/>
    <lineage>
        <taxon>Eukaryota</taxon>
        <taxon>Viridiplantae</taxon>
        <taxon>Streptophyta</taxon>
        <taxon>Embryophyta</taxon>
        <taxon>Tracheophyta</taxon>
        <taxon>Spermatophyta</taxon>
        <taxon>Magnoliopsida</taxon>
        <taxon>eudicotyledons</taxon>
        <taxon>Gunneridae</taxon>
        <taxon>Pentapetalae</taxon>
        <taxon>asterids</taxon>
        <taxon>Ericales</taxon>
        <taxon>Actinidiaceae</taxon>
        <taxon>Actinidia</taxon>
    </lineage>
</organism>
<feature type="compositionally biased region" description="Polar residues" evidence="1">
    <location>
        <begin position="464"/>
        <end position="480"/>
    </location>
</feature>
<feature type="region of interest" description="Disordered" evidence="1">
    <location>
        <begin position="378"/>
        <end position="492"/>
    </location>
</feature>
<accession>A0A2R6REB7</accession>
<dbReference type="GO" id="GO:0000387">
    <property type="term" value="P:spliceosomal snRNP assembly"/>
    <property type="evidence" value="ECO:0007669"/>
    <property type="project" value="TreeGrafter"/>
</dbReference>
<feature type="region of interest" description="Disordered" evidence="1">
    <location>
        <begin position="131"/>
        <end position="216"/>
    </location>
</feature>
<dbReference type="GO" id="GO:0015030">
    <property type="term" value="C:Cajal body"/>
    <property type="evidence" value="ECO:0007669"/>
    <property type="project" value="TreeGrafter"/>
</dbReference>
<feature type="compositionally biased region" description="Basic and acidic residues" evidence="1">
    <location>
        <begin position="234"/>
        <end position="251"/>
    </location>
</feature>
<protein>
    <submittedName>
        <fullName evidence="4">Coilin like</fullName>
    </submittedName>
</protein>
<dbReference type="PANTHER" id="PTHR15197">
    <property type="entry name" value="COILIN P80"/>
    <property type="match status" value="1"/>
</dbReference>
<reference evidence="4 5" key="1">
    <citation type="submission" date="2017-07" db="EMBL/GenBank/DDBJ databases">
        <title>An improved, manually edited Actinidia chinensis var. chinensis (kiwifruit) genome highlights the challenges associated with draft genomes and gene prediction in plants.</title>
        <authorList>
            <person name="Pilkington S."/>
            <person name="Crowhurst R."/>
            <person name="Hilario E."/>
            <person name="Nardozza S."/>
            <person name="Fraser L."/>
            <person name="Peng Y."/>
            <person name="Gunaseelan K."/>
            <person name="Simpson R."/>
            <person name="Tahir J."/>
            <person name="Deroles S."/>
            <person name="Templeton K."/>
            <person name="Luo Z."/>
            <person name="Davy M."/>
            <person name="Cheng C."/>
            <person name="Mcneilage M."/>
            <person name="Scaglione D."/>
            <person name="Liu Y."/>
            <person name="Zhang Q."/>
            <person name="Datson P."/>
            <person name="De Silva N."/>
            <person name="Gardiner S."/>
            <person name="Bassett H."/>
            <person name="Chagne D."/>
            <person name="Mccallum J."/>
            <person name="Dzierzon H."/>
            <person name="Deng C."/>
            <person name="Wang Y.-Y."/>
            <person name="Barron N."/>
            <person name="Manako K."/>
            <person name="Bowen J."/>
            <person name="Foster T."/>
            <person name="Erridge Z."/>
            <person name="Tiffin H."/>
            <person name="Waite C."/>
            <person name="Davies K."/>
            <person name="Grierson E."/>
            <person name="Laing W."/>
            <person name="Kirk R."/>
            <person name="Chen X."/>
            <person name="Wood M."/>
            <person name="Montefiori M."/>
            <person name="Brummell D."/>
            <person name="Schwinn K."/>
            <person name="Catanach A."/>
            <person name="Fullerton C."/>
            <person name="Li D."/>
            <person name="Meiyalaghan S."/>
            <person name="Nieuwenhuizen N."/>
            <person name="Read N."/>
            <person name="Prakash R."/>
            <person name="Hunter D."/>
            <person name="Zhang H."/>
            <person name="Mckenzie M."/>
            <person name="Knabel M."/>
            <person name="Harris A."/>
            <person name="Allan A."/>
            <person name="Chen A."/>
            <person name="Janssen B."/>
            <person name="Plunkett B."/>
            <person name="Dwamena C."/>
            <person name="Voogd C."/>
            <person name="Leif D."/>
            <person name="Lafferty D."/>
            <person name="Souleyre E."/>
            <person name="Varkonyi-Gasic E."/>
            <person name="Gambi F."/>
            <person name="Hanley J."/>
            <person name="Yao J.-L."/>
            <person name="Cheung J."/>
            <person name="David K."/>
            <person name="Warren B."/>
            <person name="Marsh K."/>
            <person name="Snowden K."/>
            <person name="Lin-Wang K."/>
            <person name="Brian L."/>
            <person name="Martinez-Sanchez M."/>
            <person name="Wang M."/>
            <person name="Ileperuma N."/>
            <person name="Macnee N."/>
            <person name="Campin R."/>
            <person name="Mcatee P."/>
            <person name="Drummond R."/>
            <person name="Espley R."/>
            <person name="Ireland H."/>
            <person name="Wu R."/>
            <person name="Atkinson R."/>
            <person name="Karunairetnam S."/>
            <person name="Bulley S."/>
            <person name="Chunkath S."/>
            <person name="Hanley Z."/>
            <person name="Storey R."/>
            <person name="Thrimawithana A."/>
            <person name="Thomson S."/>
            <person name="David C."/>
            <person name="Testolin R."/>
        </authorList>
    </citation>
    <scope>NUCLEOTIDE SEQUENCE [LARGE SCALE GENOMIC DNA]</scope>
    <source>
        <strain evidence="5">cv. Red5</strain>
        <tissue evidence="4">Young leaf</tissue>
    </source>
</reference>
<proteinExistence type="predicted"/>
<feature type="compositionally biased region" description="Basic and acidic residues" evidence="1">
    <location>
        <begin position="382"/>
        <end position="400"/>
    </location>
</feature>
<dbReference type="InParanoid" id="A0A2R6REB7"/>
<dbReference type="Pfam" id="PF15862">
    <property type="entry name" value="Coilin_N"/>
    <property type="match status" value="1"/>
</dbReference>
<feature type="region of interest" description="Disordered" evidence="1">
    <location>
        <begin position="234"/>
        <end position="341"/>
    </location>
</feature>
<keyword evidence="5" id="KW-1185">Reference proteome</keyword>
<gene>
    <name evidence="4" type="ORF">CEY00_Acc08206</name>
</gene>
<dbReference type="EMBL" id="NKQK01000007">
    <property type="protein sequence ID" value="PSS26909.1"/>
    <property type="molecule type" value="Genomic_DNA"/>
</dbReference>
<dbReference type="PANTHER" id="PTHR15197:SF0">
    <property type="entry name" value="COILIN"/>
    <property type="match status" value="1"/>
</dbReference>
<evidence type="ECO:0000313" key="5">
    <source>
        <dbReference type="Proteomes" id="UP000241394"/>
    </source>
</evidence>
<reference evidence="5" key="2">
    <citation type="journal article" date="2018" name="BMC Genomics">
        <title>A manually annotated Actinidia chinensis var. chinensis (kiwifruit) genome highlights the challenges associated with draft genomes and gene prediction in plants.</title>
        <authorList>
            <person name="Pilkington S.M."/>
            <person name="Crowhurst R."/>
            <person name="Hilario E."/>
            <person name="Nardozza S."/>
            <person name="Fraser L."/>
            <person name="Peng Y."/>
            <person name="Gunaseelan K."/>
            <person name="Simpson R."/>
            <person name="Tahir J."/>
            <person name="Deroles S.C."/>
            <person name="Templeton K."/>
            <person name="Luo Z."/>
            <person name="Davy M."/>
            <person name="Cheng C."/>
            <person name="McNeilage M."/>
            <person name="Scaglione D."/>
            <person name="Liu Y."/>
            <person name="Zhang Q."/>
            <person name="Datson P."/>
            <person name="De Silva N."/>
            <person name="Gardiner S.E."/>
            <person name="Bassett H."/>
            <person name="Chagne D."/>
            <person name="McCallum J."/>
            <person name="Dzierzon H."/>
            <person name="Deng C."/>
            <person name="Wang Y.Y."/>
            <person name="Barron L."/>
            <person name="Manako K."/>
            <person name="Bowen J."/>
            <person name="Foster T.M."/>
            <person name="Erridge Z.A."/>
            <person name="Tiffin H."/>
            <person name="Waite C.N."/>
            <person name="Davies K.M."/>
            <person name="Grierson E.P."/>
            <person name="Laing W.A."/>
            <person name="Kirk R."/>
            <person name="Chen X."/>
            <person name="Wood M."/>
            <person name="Montefiori M."/>
            <person name="Brummell D.A."/>
            <person name="Schwinn K.E."/>
            <person name="Catanach A."/>
            <person name="Fullerton C."/>
            <person name="Li D."/>
            <person name="Meiyalaghan S."/>
            <person name="Nieuwenhuizen N."/>
            <person name="Read N."/>
            <person name="Prakash R."/>
            <person name="Hunter D."/>
            <person name="Zhang H."/>
            <person name="McKenzie M."/>
            <person name="Knabel M."/>
            <person name="Harris A."/>
            <person name="Allan A.C."/>
            <person name="Gleave A."/>
            <person name="Chen A."/>
            <person name="Janssen B.J."/>
            <person name="Plunkett B."/>
            <person name="Ampomah-Dwamena C."/>
            <person name="Voogd C."/>
            <person name="Leif D."/>
            <person name="Lafferty D."/>
            <person name="Souleyre E.J.F."/>
            <person name="Varkonyi-Gasic E."/>
            <person name="Gambi F."/>
            <person name="Hanley J."/>
            <person name="Yao J.L."/>
            <person name="Cheung J."/>
            <person name="David K.M."/>
            <person name="Warren B."/>
            <person name="Marsh K."/>
            <person name="Snowden K.C."/>
            <person name="Lin-Wang K."/>
            <person name="Brian L."/>
            <person name="Martinez-Sanchez M."/>
            <person name="Wang M."/>
            <person name="Ileperuma N."/>
            <person name="Macnee N."/>
            <person name="Campin R."/>
            <person name="McAtee P."/>
            <person name="Drummond R.S.M."/>
            <person name="Espley R.V."/>
            <person name="Ireland H.S."/>
            <person name="Wu R."/>
            <person name="Atkinson R.G."/>
            <person name="Karunairetnam S."/>
            <person name="Bulley S."/>
            <person name="Chunkath S."/>
            <person name="Hanley Z."/>
            <person name="Storey R."/>
            <person name="Thrimawithana A.H."/>
            <person name="Thomson S."/>
            <person name="David C."/>
            <person name="Testolin R."/>
            <person name="Huang H."/>
            <person name="Hellens R.P."/>
            <person name="Schaffer R.J."/>
        </authorList>
    </citation>
    <scope>NUCLEOTIDE SEQUENCE [LARGE SCALE GENOMIC DNA]</scope>
    <source>
        <strain evidence="5">cv. Red5</strain>
    </source>
</reference>
<dbReference type="InterPro" id="IPR056398">
    <property type="entry name" value="Tudor_Coilin"/>
</dbReference>
<feature type="compositionally biased region" description="Basic residues" evidence="1">
    <location>
        <begin position="285"/>
        <end position="298"/>
    </location>
</feature>
<dbReference type="InterPro" id="IPR024822">
    <property type="entry name" value="Coilin"/>
</dbReference>
<sequence length="682" mass="76460">MEATRLRVVFEDRHILSESQKSEGLKRSWLLLKPQHDTISDLSSYLAHIFDLHRSCPHGIKLCMDGFVLPPFESTCMLKDKDVIRVKRKGVLHEVAEAGDGANLIEEEKIAEKQPVATCVPLLANKEFEKETGGYHSEPEEDEGNQETSGYQHKPEEDEEKQSEDPLLVDNSSSGNGVSKKRKASKELQSSKKKQKRTIVPEDIENDSQMEQNDIHNNDVLYVGKNIEEEKVLDVRSNLKRERRNAEKNNDTVEPSSSSKRCGKLQESGSACNHVPHTPDGTRKVPSRSARRKKAKRQWLRELKAEAKELQKEQSPEKNMPNDYAEHQEQNQSGKAGDGIAGDDEIVPIVIRPGHIRFEPLGKGQAVQQSLVSVSQQMNLSIREKSHQDPNEEPKLKEKSLWNAITGKRKGQNWGRENFPSSRRNDYKDSNGHHSELTTSEKSQSQWNAIPGKRKGQNGIRENFASSRRSDSNGQPSELMTSEKLKPSNDPIDFDRLPPLNSLPNEGDVIAYRLVELSSTWSPRLSSFRIGKTMQCDTKSKSKKVLLVPVPEHPIIFDKQPDEDALAQPNNSIYGEDGSLEISFLSLIDVRVVKHGNPVPAKAVTGWDSVAPIGNKVTKWNVAPSYTDKQTHAPTSENEVNVWDRLIQAQSAKKVQLIHVNSGKNQNSGTRLCSNGALRIGT</sequence>
<dbReference type="Pfam" id="PF23086">
    <property type="entry name" value="Tudor_Coilin"/>
    <property type="match status" value="1"/>
</dbReference>
<dbReference type="STRING" id="1590841.A0A2R6REB7"/>
<dbReference type="OrthoDB" id="74813at2759"/>
<feature type="domain" description="Coilin tudor" evidence="3">
    <location>
        <begin position="490"/>
        <end position="596"/>
    </location>
</feature>
<evidence type="ECO:0000256" key="1">
    <source>
        <dbReference type="SAM" id="MobiDB-lite"/>
    </source>
</evidence>
<comment type="caution">
    <text evidence="4">The sequence shown here is derived from an EMBL/GenBank/DDBJ whole genome shotgun (WGS) entry which is preliminary data.</text>
</comment>
<evidence type="ECO:0000259" key="2">
    <source>
        <dbReference type="Pfam" id="PF15862"/>
    </source>
</evidence>